<evidence type="ECO:0000256" key="2">
    <source>
        <dbReference type="ARBA" id="ARBA00022771"/>
    </source>
</evidence>
<evidence type="ECO:0000256" key="4">
    <source>
        <dbReference type="PROSITE-ProRule" id="PRU00134"/>
    </source>
</evidence>
<dbReference type="InParanoid" id="A0A0L0HSK5"/>
<dbReference type="InterPro" id="IPR002893">
    <property type="entry name" value="Znf_MYND"/>
</dbReference>
<dbReference type="VEuPathDB" id="FungiDB:SPPG_01520"/>
<dbReference type="EMBL" id="KQ257451">
    <property type="protein sequence ID" value="KND04078.1"/>
    <property type="molecule type" value="Genomic_DNA"/>
</dbReference>
<dbReference type="GO" id="GO:0008270">
    <property type="term" value="F:zinc ion binding"/>
    <property type="evidence" value="ECO:0007669"/>
    <property type="project" value="UniProtKB-KW"/>
</dbReference>
<evidence type="ECO:0000256" key="1">
    <source>
        <dbReference type="ARBA" id="ARBA00022723"/>
    </source>
</evidence>
<evidence type="ECO:0000313" key="6">
    <source>
        <dbReference type="EMBL" id="KND04078.1"/>
    </source>
</evidence>
<dbReference type="Pfam" id="PF01753">
    <property type="entry name" value="zf-MYND"/>
    <property type="match status" value="1"/>
</dbReference>
<dbReference type="SUPFAM" id="SSF144232">
    <property type="entry name" value="HIT/MYND zinc finger-like"/>
    <property type="match status" value="1"/>
</dbReference>
<dbReference type="InterPro" id="IPR046824">
    <property type="entry name" value="Mss51-like_C"/>
</dbReference>
<evidence type="ECO:0000313" key="7">
    <source>
        <dbReference type="Proteomes" id="UP000053201"/>
    </source>
</evidence>
<accession>A0A0L0HSK5</accession>
<protein>
    <recommendedName>
        <fullName evidence="5">MYND-type domain-containing protein</fullName>
    </recommendedName>
</protein>
<keyword evidence="2 4" id="KW-0863">Zinc-finger</keyword>
<feature type="domain" description="MYND-type" evidence="5">
    <location>
        <begin position="239"/>
        <end position="278"/>
    </location>
</feature>
<dbReference type="STRING" id="645134.A0A0L0HSK5"/>
<name>A0A0L0HSK5_SPIPD</name>
<proteinExistence type="predicted"/>
<dbReference type="PROSITE" id="PS50865">
    <property type="entry name" value="ZF_MYND_2"/>
    <property type="match status" value="1"/>
</dbReference>
<keyword evidence="1" id="KW-0479">Metal-binding</keyword>
<dbReference type="eggNOG" id="KOG2084">
    <property type="taxonomic scope" value="Eukaryota"/>
</dbReference>
<keyword evidence="3" id="KW-0862">Zinc</keyword>
<dbReference type="PROSITE" id="PS01360">
    <property type="entry name" value="ZF_MYND_1"/>
    <property type="match status" value="1"/>
</dbReference>
<dbReference type="PANTHER" id="PTHR47570">
    <property type="entry name" value="ZINC ION BINDING PROTEIN"/>
    <property type="match status" value="1"/>
</dbReference>
<organism evidence="6 7">
    <name type="scientific">Spizellomyces punctatus (strain DAOM BR117)</name>
    <dbReference type="NCBI Taxonomy" id="645134"/>
    <lineage>
        <taxon>Eukaryota</taxon>
        <taxon>Fungi</taxon>
        <taxon>Fungi incertae sedis</taxon>
        <taxon>Chytridiomycota</taxon>
        <taxon>Chytridiomycota incertae sedis</taxon>
        <taxon>Chytridiomycetes</taxon>
        <taxon>Spizellomycetales</taxon>
        <taxon>Spizellomycetaceae</taxon>
        <taxon>Spizellomyces</taxon>
    </lineage>
</organism>
<dbReference type="AlphaFoldDB" id="A0A0L0HSK5"/>
<dbReference type="Pfam" id="PF20179">
    <property type="entry name" value="MSS51_C"/>
    <property type="match status" value="1"/>
</dbReference>
<dbReference type="OrthoDB" id="432970at2759"/>
<keyword evidence="7" id="KW-1185">Reference proteome</keyword>
<dbReference type="RefSeq" id="XP_016612117.1">
    <property type="nucleotide sequence ID" value="XM_016749838.1"/>
</dbReference>
<sequence>MASFEDVPLNGTNATGSTASLLDDFFLFITHLSTDPAKAIDELPHVAGALLGTLIMPTLLWILVKSLMGEKKVNALANWRPKSLVEEAEELTEAAVDAPIVDELFDVGVSGRAIAVSEDGVLRAFETLPSGQKKATAIQIAAVLVKAMARPMDEQPVHRPRIAAFLHSRQCSNDVVADVAKRMKKFDVKVGAAEQLSSEIAEYAKKRQEQTAKQSAAQKPANLDENGKPVFISAPERGCFVCKKEIEGKASQCSACKAIIYCGPECAKKDWTTHKQVCPVFKAHMSRIEKENRHDFPFDYYNDKKQLHAYNQVNFLIHNDVHNVGVFRRLCHCYSHVPYGELAAQQLAQLQVANVQDPLERFKLFGLSMQLYPLSAPYPEGTNLRDIDSWRKFYELRNIPLSDPAALVLEVPMTLWHLINKYALDNIAEVEGRRQITIHLLGAEKEADLTALFEVLLSLLPKTDIAVHMISPAISPRLPGPHATLGIRNETMGSTILITLRPGMYSPEQYSGEAYKAEGLPFGTGKPDLVVIMNSGLLASPTWGPALKLLIENGQKTLMTEEMEHTAELIGKQLAQIGCPLTVEPVLNPFRQPVFLWKKDINLPGWSNGFIFGFN</sequence>
<evidence type="ECO:0000259" key="5">
    <source>
        <dbReference type="PROSITE" id="PS50865"/>
    </source>
</evidence>
<gene>
    <name evidence="6" type="ORF">SPPG_01520</name>
</gene>
<dbReference type="Gene3D" id="6.10.140.2220">
    <property type="match status" value="1"/>
</dbReference>
<evidence type="ECO:0000256" key="3">
    <source>
        <dbReference type="ARBA" id="ARBA00022833"/>
    </source>
</evidence>
<dbReference type="GeneID" id="27685178"/>
<dbReference type="PANTHER" id="PTHR47570:SF1">
    <property type="entry name" value="ZINC ION BINDING PROTEIN"/>
    <property type="match status" value="1"/>
</dbReference>
<reference evidence="6 7" key="1">
    <citation type="submission" date="2009-08" db="EMBL/GenBank/DDBJ databases">
        <title>The Genome Sequence of Spizellomyces punctatus strain DAOM BR117.</title>
        <authorList>
            <consortium name="The Broad Institute Genome Sequencing Platform"/>
            <person name="Russ C."/>
            <person name="Cuomo C."/>
            <person name="Shea T."/>
            <person name="Young S.K."/>
            <person name="Zeng Q."/>
            <person name="Koehrsen M."/>
            <person name="Haas B."/>
            <person name="Borodovsky M."/>
            <person name="Guigo R."/>
            <person name="Alvarado L."/>
            <person name="Berlin A."/>
            <person name="Bochicchio J."/>
            <person name="Borenstein D."/>
            <person name="Chapman S."/>
            <person name="Chen Z."/>
            <person name="Engels R."/>
            <person name="Freedman E."/>
            <person name="Gellesch M."/>
            <person name="Goldberg J."/>
            <person name="Griggs A."/>
            <person name="Gujja S."/>
            <person name="Heiman D."/>
            <person name="Hepburn T."/>
            <person name="Howarth C."/>
            <person name="Jen D."/>
            <person name="Larson L."/>
            <person name="Lewis B."/>
            <person name="Mehta T."/>
            <person name="Park D."/>
            <person name="Pearson M."/>
            <person name="Roberts A."/>
            <person name="Saif S."/>
            <person name="Shenoy N."/>
            <person name="Sisk P."/>
            <person name="Stolte C."/>
            <person name="Sykes S."/>
            <person name="Thomson T."/>
            <person name="Walk T."/>
            <person name="White J."/>
            <person name="Yandava C."/>
            <person name="Burger G."/>
            <person name="Gray M.W."/>
            <person name="Holland P.W.H."/>
            <person name="King N."/>
            <person name="Lang F.B.F."/>
            <person name="Roger A.J."/>
            <person name="Ruiz-Trillo I."/>
            <person name="Lander E."/>
            <person name="Nusbaum C."/>
        </authorList>
    </citation>
    <scope>NUCLEOTIDE SEQUENCE [LARGE SCALE GENOMIC DNA]</scope>
    <source>
        <strain evidence="6 7">DAOM BR117</strain>
    </source>
</reference>
<dbReference type="Proteomes" id="UP000053201">
    <property type="component" value="Unassembled WGS sequence"/>
</dbReference>